<feature type="coiled-coil region" evidence="3">
    <location>
        <begin position="616"/>
        <end position="771"/>
    </location>
</feature>
<sequence>MAKQARTRIYGNDTIDSMPELVQEWYHAVGTPMGVGNMAWAKECVKKGVDVNARLDAYGGTALFLAIEQGSWDMMKWLVEEAKVDLEILDYGGYNALDYAAACHWHHPDRPPMLPGGKPAPTDIASYLKSQGMQYTWFGAALAEDIDRLWEFLENGQDVNERGGHFNKSALEEAADNGGYWTAKFLMVKGGQAFEFVTCVEARRPLHSQHPGQARQVSGSGVAALGPHEHFAPSVAVFWQRFAAGSPGEEADSLLSAQLLELSLEILRLRGCEAEANSIAADLARGPDLQLQSVAAVARKELVPTPPQPPTTTMMQVSDLDRTGSSLRALSADRIKALSRDSSPTLPSRLVQAAPSGPLVQAQWPQGAFTVIPRPLSPRVEGPRLPAPPVFSSSPIKIVQGPGLPMSPPSPRRAVQGPRLPASPQSAARAVQNPRLPAAPPSPKQPVQAPQPPSPIPAVLCSASPMMKELQPSSSFTLQSQGGSDQDRSAGGSQSGSRPQTPKVSWRLTAEQEAKEFQGSLALQTKVEALLKELDVERAARMALTSRVEESEAKLAAAVESLSAQLPQLETKIQEVASAAPVTETPAWETLQAAVRAADSRLGELEASTKAEGLRASQLLERVERAEDAADQLRRRAEALEASGPAIEGLRERLESDSTELRRTLAATAAEAARSVEQLRQEFRGDIDRLLREANTQQDAGREHIASVKTELETTYKELADRAAAAQVGLETARREIAATSDDGRKHQDQMAALAESYAEVKQALVELDARCSSRLDSFQGSLKTTIFRDVEEVKPWLPEVAELKRALQLQMQDVQAELAKGLTGCQNRLGSTRLDLQDKLQFVEDRAGQAEYKATEATEALARLEPAMKQLQEAAKEVAQLRNFSMEQTSKMQNATAGEMMNLETKVQREMTSAREHCSRQVQQVELAALKLREQVADAVERVKVVADGIQDDLVQERQRRADEASSAVSTAEASGRKQLEDLREHFVQELMACEGRMLSQESSVRQFAAEQAGQLWVSVQDLQETTKKLEKRTTELSEKASTADSSQPKGAGPELSVEEIQQFKTQRVSSKTSVGSAGPFAATFPDTKGDK</sequence>
<name>A0A812PAE3_9DINO</name>
<dbReference type="OrthoDB" id="440906at2759"/>
<dbReference type="Proteomes" id="UP000604046">
    <property type="component" value="Unassembled WGS sequence"/>
</dbReference>
<keyword evidence="3" id="KW-0175">Coiled coil</keyword>
<feature type="region of interest" description="Disordered" evidence="4">
    <location>
        <begin position="374"/>
        <end position="507"/>
    </location>
</feature>
<feature type="compositionally biased region" description="Polar residues" evidence="4">
    <location>
        <begin position="471"/>
        <end position="484"/>
    </location>
</feature>
<comment type="caution">
    <text evidence="5">The sequence shown here is derived from an EMBL/GenBank/DDBJ whole genome shotgun (WGS) entry which is preliminary data.</text>
</comment>
<accession>A0A812PAE3</accession>
<organism evidence="5 6">
    <name type="scientific">Symbiodinium natans</name>
    <dbReference type="NCBI Taxonomy" id="878477"/>
    <lineage>
        <taxon>Eukaryota</taxon>
        <taxon>Sar</taxon>
        <taxon>Alveolata</taxon>
        <taxon>Dinophyceae</taxon>
        <taxon>Suessiales</taxon>
        <taxon>Symbiodiniaceae</taxon>
        <taxon>Symbiodinium</taxon>
    </lineage>
</organism>
<keyword evidence="1" id="KW-0677">Repeat</keyword>
<feature type="compositionally biased region" description="Polar residues" evidence="4">
    <location>
        <begin position="1064"/>
        <end position="1077"/>
    </location>
</feature>
<dbReference type="InterPro" id="IPR002110">
    <property type="entry name" value="Ankyrin_rpt"/>
</dbReference>
<dbReference type="AlphaFoldDB" id="A0A812PAE3"/>
<evidence type="ECO:0000256" key="1">
    <source>
        <dbReference type="ARBA" id="ARBA00022737"/>
    </source>
</evidence>
<gene>
    <name evidence="5" type="ORF">SNAT2548_LOCUS17546</name>
</gene>
<dbReference type="PANTHER" id="PTHR24173">
    <property type="entry name" value="ANKYRIN REPEAT CONTAINING"/>
    <property type="match status" value="1"/>
</dbReference>
<proteinExistence type="predicted"/>
<dbReference type="InterPro" id="IPR046282">
    <property type="entry name" value="DUF6319"/>
</dbReference>
<reference evidence="5" key="1">
    <citation type="submission" date="2021-02" db="EMBL/GenBank/DDBJ databases">
        <authorList>
            <person name="Dougan E. K."/>
            <person name="Rhodes N."/>
            <person name="Thang M."/>
            <person name="Chan C."/>
        </authorList>
    </citation>
    <scope>NUCLEOTIDE SEQUENCE</scope>
</reference>
<evidence type="ECO:0000313" key="6">
    <source>
        <dbReference type="Proteomes" id="UP000604046"/>
    </source>
</evidence>
<dbReference type="EMBL" id="CAJNDS010002115">
    <property type="protein sequence ID" value="CAE7335489.1"/>
    <property type="molecule type" value="Genomic_DNA"/>
</dbReference>
<evidence type="ECO:0000256" key="4">
    <source>
        <dbReference type="SAM" id="MobiDB-lite"/>
    </source>
</evidence>
<dbReference type="Pfam" id="PF19844">
    <property type="entry name" value="DUF6319"/>
    <property type="match status" value="1"/>
</dbReference>
<keyword evidence="2" id="KW-0040">ANK repeat</keyword>
<feature type="region of interest" description="Disordered" evidence="4">
    <location>
        <begin position="1033"/>
        <end position="1093"/>
    </location>
</feature>
<evidence type="ECO:0000256" key="3">
    <source>
        <dbReference type="SAM" id="Coils"/>
    </source>
</evidence>
<keyword evidence="6" id="KW-1185">Reference proteome</keyword>
<dbReference type="Gene3D" id="1.25.40.20">
    <property type="entry name" value="Ankyrin repeat-containing domain"/>
    <property type="match status" value="1"/>
</dbReference>
<evidence type="ECO:0000313" key="5">
    <source>
        <dbReference type="EMBL" id="CAE7335489.1"/>
    </source>
</evidence>
<feature type="compositionally biased region" description="Pro residues" evidence="4">
    <location>
        <begin position="437"/>
        <end position="456"/>
    </location>
</feature>
<evidence type="ECO:0000256" key="2">
    <source>
        <dbReference type="ARBA" id="ARBA00023043"/>
    </source>
</evidence>
<feature type="compositionally biased region" description="Polar residues" evidence="4">
    <location>
        <begin position="491"/>
        <end position="503"/>
    </location>
</feature>
<dbReference type="Pfam" id="PF12796">
    <property type="entry name" value="Ank_2"/>
    <property type="match status" value="1"/>
</dbReference>
<dbReference type="SUPFAM" id="SSF48403">
    <property type="entry name" value="Ankyrin repeat"/>
    <property type="match status" value="1"/>
</dbReference>
<protein>
    <submittedName>
        <fullName evidence="5">Uncharacterized protein</fullName>
    </submittedName>
</protein>
<dbReference type="InterPro" id="IPR036770">
    <property type="entry name" value="Ankyrin_rpt-contain_sf"/>
</dbReference>
<dbReference type="PANTHER" id="PTHR24173:SF74">
    <property type="entry name" value="ANKYRIN REPEAT DOMAIN-CONTAINING PROTEIN 16"/>
    <property type="match status" value="1"/>
</dbReference>